<evidence type="ECO:0000313" key="5">
    <source>
        <dbReference type="Proteomes" id="UP000762676"/>
    </source>
</evidence>
<dbReference type="SMART" id="SM00248">
    <property type="entry name" value="ANK"/>
    <property type="match status" value="8"/>
</dbReference>
<dbReference type="AlphaFoldDB" id="A0AAV4EV15"/>
<comment type="caution">
    <text evidence="4">The sequence shown here is derived from an EMBL/GenBank/DDBJ whole genome shotgun (WGS) entry which is preliminary data.</text>
</comment>
<dbReference type="PROSITE" id="PS50088">
    <property type="entry name" value="ANK_REPEAT"/>
    <property type="match status" value="4"/>
</dbReference>
<evidence type="ECO:0000256" key="3">
    <source>
        <dbReference type="PROSITE-ProRule" id="PRU00023"/>
    </source>
</evidence>
<keyword evidence="5" id="KW-1185">Reference proteome</keyword>
<protein>
    <submittedName>
        <fullName evidence="4">Ankyrin repeat domain-containing protein 16</fullName>
    </submittedName>
</protein>
<dbReference type="Gene3D" id="1.25.40.20">
    <property type="entry name" value="Ankyrin repeat-containing domain"/>
    <property type="match status" value="3"/>
</dbReference>
<dbReference type="Pfam" id="PF00023">
    <property type="entry name" value="Ank"/>
    <property type="match status" value="2"/>
</dbReference>
<dbReference type="PANTHER" id="PTHR24173">
    <property type="entry name" value="ANKYRIN REPEAT CONTAINING"/>
    <property type="match status" value="1"/>
</dbReference>
<dbReference type="InterPro" id="IPR002110">
    <property type="entry name" value="Ankyrin_rpt"/>
</dbReference>
<gene>
    <name evidence="4" type="ORF">ElyMa_003644700</name>
</gene>
<feature type="repeat" description="ANK" evidence="3">
    <location>
        <begin position="173"/>
        <end position="206"/>
    </location>
</feature>
<proteinExistence type="predicted"/>
<dbReference type="EMBL" id="BMAT01007471">
    <property type="protein sequence ID" value="GFR64973.1"/>
    <property type="molecule type" value="Genomic_DNA"/>
</dbReference>
<evidence type="ECO:0000256" key="2">
    <source>
        <dbReference type="ARBA" id="ARBA00023043"/>
    </source>
</evidence>
<dbReference type="InterPro" id="IPR036770">
    <property type="entry name" value="Ankyrin_rpt-contain_sf"/>
</dbReference>
<feature type="repeat" description="ANK" evidence="3">
    <location>
        <begin position="276"/>
        <end position="308"/>
    </location>
</feature>
<dbReference type="PANTHER" id="PTHR24173:SF74">
    <property type="entry name" value="ANKYRIN REPEAT DOMAIN-CONTAINING PROTEIN 16"/>
    <property type="match status" value="1"/>
</dbReference>
<dbReference type="PROSITE" id="PS50297">
    <property type="entry name" value="ANK_REP_REGION"/>
    <property type="match status" value="3"/>
</dbReference>
<name>A0AAV4EV15_9GAST</name>
<feature type="repeat" description="ANK" evidence="3">
    <location>
        <begin position="106"/>
        <end position="138"/>
    </location>
</feature>
<dbReference type="Pfam" id="PF12796">
    <property type="entry name" value="Ank_2"/>
    <property type="match status" value="2"/>
</dbReference>
<feature type="repeat" description="ANK" evidence="3">
    <location>
        <begin position="73"/>
        <end position="105"/>
    </location>
</feature>
<evidence type="ECO:0000256" key="1">
    <source>
        <dbReference type="ARBA" id="ARBA00022737"/>
    </source>
</evidence>
<dbReference type="Proteomes" id="UP000762676">
    <property type="component" value="Unassembled WGS sequence"/>
</dbReference>
<keyword evidence="1" id="KW-0677">Repeat</keyword>
<evidence type="ECO:0000313" key="4">
    <source>
        <dbReference type="EMBL" id="GFR64973.1"/>
    </source>
</evidence>
<sequence length="335" mass="36683">MPFSMDFQTAQHCVNNNNVAFFKAFSNPEHLLHLRHKKSGDTLLHLCCRCGSETVLIYFLEDLKANLEVSNNDGKRPLHDAAQYSQEGCLSILLNHGAEPNVFKRSDWTPLMLACTKQSLNAVDLLLRAGADPGIKNKDGWNSFHLASRVGNTDILSRLIAAHPEVWDTRSKNLRTPLHTAALHGRCEAISLLLSECGYEPDCVDSCGVTPFMDALRGGHVDIAKVLLKTGKVMVEREDKAGRQAIHQAAQSGQKCAVDFLVQELGVLSTVSSSRSGETPLHAAVKDGQTEMVVHLLNMGADPDAVDCHRRTALDVARACRKDACATAILQWVVK</sequence>
<organism evidence="4 5">
    <name type="scientific">Elysia marginata</name>
    <dbReference type="NCBI Taxonomy" id="1093978"/>
    <lineage>
        <taxon>Eukaryota</taxon>
        <taxon>Metazoa</taxon>
        <taxon>Spiralia</taxon>
        <taxon>Lophotrochozoa</taxon>
        <taxon>Mollusca</taxon>
        <taxon>Gastropoda</taxon>
        <taxon>Heterobranchia</taxon>
        <taxon>Euthyneura</taxon>
        <taxon>Panpulmonata</taxon>
        <taxon>Sacoglossa</taxon>
        <taxon>Placobranchoidea</taxon>
        <taxon>Plakobranchidae</taxon>
        <taxon>Elysia</taxon>
    </lineage>
</organism>
<accession>A0AAV4EV15</accession>
<dbReference type="SUPFAM" id="SSF48403">
    <property type="entry name" value="Ankyrin repeat"/>
    <property type="match status" value="1"/>
</dbReference>
<keyword evidence="2 3" id="KW-0040">ANK repeat</keyword>
<reference evidence="4 5" key="1">
    <citation type="journal article" date="2021" name="Elife">
        <title>Chloroplast acquisition without the gene transfer in kleptoplastic sea slugs, Plakobranchus ocellatus.</title>
        <authorList>
            <person name="Maeda T."/>
            <person name="Takahashi S."/>
            <person name="Yoshida T."/>
            <person name="Shimamura S."/>
            <person name="Takaki Y."/>
            <person name="Nagai Y."/>
            <person name="Toyoda A."/>
            <person name="Suzuki Y."/>
            <person name="Arimoto A."/>
            <person name="Ishii H."/>
            <person name="Satoh N."/>
            <person name="Nishiyama T."/>
            <person name="Hasebe M."/>
            <person name="Maruyama T."/>
            <person name="Minagawa J."/>
            <person name="Obokata J."/>
            <person name="Shigenobu S."/>
        </authorList>
    </citation>
    <scope>NUCLEOTIDE SEQUENCE [LARGE SCALE GENOMIC DNA]</scope>
</reference>